<accession>A0A3P7M9J6</accession>
<keyword evidence="4" id="KW-1185">Reference proteome</keyword>
<dbReference type="OrthoDB" id="6075923at2759"/>
<dbReference type="Pfam" id="PF07662">
    <property type="entry name" value="Nucleos_tra2_C"/>
    <property type="match status" value="1"/>
</dbReference>
<name>A0A3P7M9J6_DIBLA</name>
<evidence type="ECO:0000313" key="3">
    <source>
        <dbReference type="EMBL" id="VDN14661.1"/>
    </source>
</evidence>
<organism evidence="3 4">
    <name type="scientific">Dibothriocephalus latus</name>
    <name type="common">Fish tapeworm</name>
    <name type="synonym">Diphyllobothrium latum</name>
    <dbReference type="NCBI Taxonomy" id="60516"/>
    <lineage>
        <taxon>Eukaryota</taxon>
        <taxon>Metazoa</taxon>
        <taxon>Spiralia</taxon>
        <taxon>Lophotrochozoa</taxon>
        <taxon>Platyhelminthes</taxon>
        <taxon>Cestoda</taxon>
        <taxon>Eucestoda</taxon>
        <taxon>Diphyllobothriidea</taxon>
        <taxon>Diphyllobothriidae</taxon>
        <taxon>Dibothriocephalus</taxon>
    </lineage>
</organism>
<feature type="transmembrane region" description="Helical" evidence="1">
    <location>
        <begin position="49"/>
        <end position="74"/>
    </location>
</feature>
<dbReference type="AlphaFoldDB" id="A0A3P7M9J6"/>
<evidence type="ECO:0000259" key="2">
    <source>
        <dbReference type="Pfam" id="PF07662"/>
    </source>
</evidence>
<evidence type="ECO:0000313" key="4">
    <source>
        <dbReference type="Proteomes" id="UP000281553"/>
    </source>
</evidence>
<keyword evidence="1" id="KW-0472">Membrane</keyword>
<dbReference type="PANTHER" id="PTHR10590">
    <property type="entry name" value="SODIUM/NUCLEOSIDE COTRANSPORTER"/>
    <property type="match status" value="1"/>
</dbReference>
<dbReference type="PANTHER" id="PTHR10590:SF4">
    <property type="entry name" value="SOLUTE CARRIER FAMILY 28 MEMBER 3"/>
    <property type="match status" value="1"/>
</dbReference>
<proteinExistence type="predicted"/>
<feature type="domain" description="Concentrative nucleoside transporter C-terminal" evidence="2">
    <location>
        <begin position="43"/>
        <end position="104"/>
    </location>
</feature>
<reference evidence="3 4" key="1">
    <citation type="submission" date="2018-11" db="EMBL/GenBank/DDBJ databases">
        <authorList>
            <consortium name="Pathogen Informatics"/>
        </authorList>
    </citation>
    <scope>NUCLEOTIDE SEQUENCE [LARGE SCALE GENOMIC DNA]</scope>
</reference>
<dbReference type="GO" id="GO:0005886">
    <property type="term" value="C:plasma membrane"/>
    <property type="evidence" value="ECO:0007669"/>
    <property type="project" value="TreeGrafter"/>
</dbReference>
<protein>
    <recommendedName>
        <fullName evidence="2">Concentrative nucleoside transporter C-terminal domain-containing protein</fullName>
    </recommendedName>
</protein>
<keyword evidence="1" id="KW-1133">Transmembrane helix</keyword>
<dbReference type="InterPro" id="IPR011657">
    <property type="entry name" value="CNT_C_dom"/>
</dbReference>
<evidence type="ECO:0000256" key="1">
    <source>
        <dbReference type="SAM" id="Phobius"/>
    </source>
</evidence>
<dbReference type="EMBL" id="UYRU01059930">
    <property type="protein sequence ID" value="VDN14661.1"/>
    <property type="molecule type" value="Genomic_DNA"/>
</dbReference>
<dbReference type="Proteomes" id="UP000281553">
    <property type="component" value="Unassembled WGS sequence"/>
</dbReference>
<keyword evidence="1" id="KW-0812">Transmembrane</keyword>
<sequence>MKDSELFREYKDNATIVYLPNGGMNMTLNNGTTVALPFGVLYTNRAEVITTYALCGFANVGSIGIMLGSLVTLVPQRRKELSEMILGGMVGGNIACYLTGCFAGKPKYIVLLFFTSKCFGMSYW</sequence>
<dbReference type="GO" id="GO:0005415">
    <property type="term" value="F:nucleoside:sodium symporter activity"/>
    <property type="evidence" value="ECO:0007669"/>
    <property type="project" value="TreeGrafter"/>
</dbReference>
<gene>
    <name evidence="3" type="ORF">DILT_LOCUS10492</name>
</gene>
<dbReference type="InterPro" id="IPR008276">
    <property type="entry name" value="C_nuclsd_transpt"/>
</dbReference>